<organism evidence="1 2">
    <name type="scientific">[Clostridium] methylpentosum DSM 5476</name>
    <dbReference type="NCBI Taxonomy" id="537013"/>
    <lineage>
        <taxon>Bacteria</taxon>
        <taxon>Bacillati</taxon>
        <taxon>Bacillota</taxon>
        <taxon>Clostridia</taxon>
        <taxon>Eubacteriales</taxon>
        <taxon>Oscillospiraceae</taxon>
        <taxon>Oscillospiraceae incertae sedis</taxon>
    </lineage>
</organism>
<reference evidence="1 2" key="2">
    <citation type="submission" date="2009-02" db="EMBL/GenBank/DDBJ databases">
        <title>Draft genome sequence of Clostridium methylpentosum (DSM 5476).</title>
        <authorList>
            <person name="Sudarsanam P."/>
            <person name="Ley R."/>
            <person name="Guruge J."/>
            <person name="Turnbaugh P.J."/>
            <person name="Mahowald M."/>
            <person name="Liep D."/>
            <person name="Gordon J."/>
        </authorList>
    </citation>
    <scope>NUCLEOTIDE SEQUENCE [LARGE SCALE GENOMIC DNA]</scope>
    <source>
        <strain evidence="1 2">DSM 5476</strain>
    </source>
</reference>
<accession>C0ECU8</accession>
<evidence type="ECO:0000313" key="2">
    <source>
        <dbReference type="Proteomes" id="UP000003340"/>
    </source>
</evidence>
<dbReference type="EMBL" id="ACEC01000057">
    <property type="protein sequence ID" value="EEG30742.1"/>
    <property type="molecule type" value="Genomic_DNA"/>
</dbReference>
<gene>
    <name evidence="1" type="ORF">CLOSTMETH_01669</name>
</gene>
<keyword evidence="2" id="KW-1185">Reference proteome</keyword>
<sequence length="44" mass="4865">MKVNNSGSFPAKLSCFSSFFAQFSAVVADQRDRNSFLRTGCQTL</sequence>
<reference evidence="1 2" key="1">
    <citation type="submission" date="2009-01" db="EMBL/GenBank/DDBJ databases">
        <authorList>
            <person name="Fulton L."/>
            <person name="Clifton S."/>
            <person name="Fulton B."/>
            <person name="Xu J."/>
            <person name="Minx P."/>
            <person name="Pepin K.H."/>
            <person name="Johnson M."/>
            <person name="Bhonagiri V."/>
            <person name="Nash W.E."/>
            <person name="Mardis E.R."/>
            <person name="Wilson R.K."/>
        </authorList>
    </citation>
    <scope>NUCLEOTIDE SEQUENCE [LARGE SCALE GENOMIC DNA]</scope>
    <source>
        <strain evidence="1 2">DSM 5476</strain>
    </source>
</reference>
<proteinExistence type="predicted"/>
<comment type="caution">
    <text evidence="1">The sequence shown here is derived from an EMBL/GenBank/DDBJ whole genome shotgun (WGS) entry which is preliminary data.</text>
</comment>
<evidence type="ECO:0000313" key="1">
    <source>
        <dbReference type="EMBL" id="EEG30742.1"/>
    </source>
</evidence>
<dbReference type="AlphaFoldDB" id="C0ECU8"/>
<dbReference type="STRING" id="537013.CLOSTMETH_01669"/>
<dbReference type="HOGENOM" id="CLU_3214504_0_0_9"/>
<dbReference type="Proteomes" id="UP000003340">
    <property type="component" value="Unassembled WGS sequence"/>
</dbReference>
<protein>
    <submittedName>
        <fullName evidence="1">Uncharacterized protein</fullName>
    </submittedName>
</protein>
<name>C0ECU8_9FIRM</name>